<gene>
    <name evidence="2" type="ORF">ACFSJD_30515</name>
</gene>
<feature type="transmembrane region" description="Helical" evidence="1">
    <location>
        <begin position="6"/>
        <end position="27"/>
    </location>
</feature>
<dbReference type="EMBL" id="JBHUCO010000042">
    <property type="protein sequence ID" value="MFD1521864.1"/>
    <property type="molecule type" value="Genomic_DNA"/>
</dbReference>
<keyword evidence="1" id="KW-1133">Transmembrane helix</keyword>
<dbReference type="RefSeq" id="WP_344728079.1">
    <property type="nucleotide sequence ID" value="NZ_BAAAUS010000048.1"/>
</dbReference>
<name>A0ABW4F6I2_9PSEU</name>
<keyword evidence="1" id="KW-0812">Transmembrane</keyword>
<evidence type="ECO:0000313" key="3">
    <source>
        <dbReference type="Proteomes" id="UP001597114"/>
    </source>
</evidence>
<dbReference type="GO" id="GO:0016787">
    <property type="term" value="F:hydrolase activity"/>
    <property type="evidence" value="ECO:0007669"/>
    <property type="project" value="UniProtKB-KW"/>
</dbReference>
<sequence>MTPEMWTLAVAVVLVLAWITVLCVARVRRLDRLHVRTDAARAGLEAALDRRAAAALSAAEVTEGESADRLRAAIAAAHSARACAGDREATENVLGRALGTIDRSVLPPALLAELIDAEQLLILARRVHNDAVRDTLGLRSRRLVRWLHLAGTAPLPAYFEIADPETGVTTSAPPAGPGLPIVALTYDRVSADRRTEG</sequence>
<keyword evidence="1" id="KW-0472">Membrane</keyword>
<protein>
    <submittedName>
        <fullName evidence="2">NUDIX hydrolase</fullName>
    </submittedName>
</protein>
<keyword evidence="3" id="KW-1185">Reference proteome</keyword>
<evidence type="ECO:0000313" key="2">
    <source>
        <dbReference type="EMBL" id="MFD1521864.1"/>
    </source>
</evidence>
<reference evidence="3" key="1">
    <citation type="journal article" date="2019" name="Int. J. Syst. Evol. Microbiol.">
        <title>The Global Catalogue of Microorganisms (GCM) 10K type strain sequencing project: providing services to taxonomists for standard genome sequencing and annotation.</title>
        <authorList>
            <consortium name="The Broad Institute Genomics Platform"/>
            <consortium name="The Broad Institute Genome Sequencing Center for Infectious Disease"/>
            <person name="Wu L."/>
            <person name="Ma J."/>
        </authorList>
    </citation>
    <scope>NUCLEOTIDE SEQUENCE [LARGE SCALE GENOMIC DNA]</scope>
    <source>
        <strain evidence="3">CCM 7043</strain>
    </source>
</reference>
<organism evidence="2 3">
    <name type="scientific">Pseudonocardia yunnanensis</name>
    <dbReference type="NCBI Taxonomy" id="58107"/>
    <lineage>
        <taxon>Bacteria</taxon>
        <taxon>Bacillati</taxon>
        <taxon>Actinomycetota</taxon>
        <taxon>Actinomycetes</taxon>
        <taxon>Pseudonocardiales</taxon>
        <taxon>Pseudonocardiaceae</taxon>
        <taxon>Pseudonocardia</taxon>
    </lineage>
</organism>
<evidence type="ECO:0000256" key="1">
    <source>
        <dbReference type="SAM" id="Phobius"/>
    </source>
</evidence>
<proteinExistence type="predicted"/>
<keyword evidence="2" id="KW-0378">Hydrolase</keyword>
<accession>A0ABW4F6I2</accession>
<dbReference type="Proteomes" id="UP001597114">
    <property type="component" value="Unassembled WGS sequence"/>
</dbReference>
<comment type="caution">
    <text evidence="2">The sequence shown here is derived from an EMBL/GenBank/DDBJ whole genome shotgun (WGS) entry which is preliminary data.</text>
</comment>